<keyword evidence="11" id="KW-1185">Reference proteome</keyword>
<evidence type="ECO:0000256" key="6">
    <source>
        <dbReference type="ARBA" id="ARBA00023157"/>
    </source>
</evidence>
<evidence type="ECO:0000256" key="1">
    <source>
        <dbReference type="ARBA" id="ARBA00004236"/>
    </source>
</evidence>
<evidence type="ECO:0000313" key="10">
    <source>
        <dbReference type="EMBL" id="KAL2721817.1"/>
    </source>
</evidence>
<dbReference type="Gene3D" id="2.60.40.10">
    <property type="entry name" value="Immunoglobulins"/>
    <property type="match status" value="2"/>
</dbReference>
<dbReference type="InterPro" id="IPR013783">
    <property type="entry name" value="Ig-like_fold"/>
</dbReference>
<evidence type="ECO:0000256" key="3">
    <source>
        <dbReference type="ARBA" id="ARBA00022729"/>
    </source>
</evidence>
<comment type="subcellular location">
    <subcellularLocation>
        <location evidence="1">Cell membrane</location>
    </subcellularLocation>
</comment>
<protein>
    <submittedName>
        <fullName evidence="10">Neurotrimin-like isoform X2</fullName>
    </submittedName>
</protein>
<keyword evidence="6" id="KW-1015">Disulfide bond</keyword>
<dbReference type="InterPro" id="IPR003599">
    <property type="entry name" value="Ig_sub"/>
</dbReference>
<evidence type="ECO:0000256" key="7">
    <source>
        <dbReference type="ARBA" id="ARBA00023180"/>
    </source>
</evidence>
<dbReference type="AlphaFoldDB" id="A0ABD2AMG4"/>
<feature type="domain" description="Ig-like" evidence="9">
    <location>
        <begin position="20"/>
        <end position="99"/>
    </location>
</feature>
<evidence type="ECO:0000256" key="4">
    <source>
        <dbReference type="ARBA" id="ARBA00022737"/>
    </source>
</evidence>
<dbReference type="FunFam" id="2.60.40.10:FF:000376">
    <property type="entry name" value="CLUMA_CG000981, isoform A"/>
    <property type="match status" value="1"/>
</dbReference>
<organism evidence="10 11">
    <name type="scientific">Vespula maculifrons</name>
    <name type="common">Eastern yellow jacket</name>
    <name type="synonym">Wasp</name>
    <dbReference type="NCBI Taxonomy" id="7453"/>
    <lineage>
        <taxon>Eukaryota</taxon>
        <taxon>Metazoa</taxon>
        <taxon>Ecdysozoa</taxon>
        <taxon>Arthropoda</taxon>
        <taxon>Hexapoda</taxon>
        <taxon>Insecta</taxon>
        <taxon>Pterygota</taxon>
        <taxon>Neoptera</taxon>
        <taxon>Endopterygota</taxon>
        <taxon>Hymenoptera</taxon>
        <taxon>Apocrita</taxon>
        <taxon>Aculeata</taxon>
        <taxon>Vespoidea</taxon>
        <taxon>Vespidae</taxon>
        <taxon>Vespinae</taxon>
        <taxon>Vespula</taxon>
    </lineage>
</organism>
<dbReference type="PANTHER" id="PTHR12231:SF272">
    <property type="entry name" value="DPR-INTERACTING PROTEIN THETA"/>
    <property type="match status" value="1"/>
</dbReference>
<name>A0ABD2AMG4_VESMC</name>
<dbReference type="EMBL" id="JAYRBN010000116">
    <property type="protein sequence ID" value="KAL2721817.1"/>
    <property type="molecule type" value="Genomic_DNA"/>
</dbReference>
<evidence type="ECO:0000259" key="9">
    <source>
        <dbReference type="PROSITE" id="PS50835"/>
    </source>
</evidence>
<dbReference type="InterPro" id="IPR051170">
    <property type="entry name" value="Neural/epithelial_adhesion"/>
</dbReference>
<dbReference type="PROSITE" id="PS50835">
    <property type="entry name" value="IG_LIKE"/>
    <property type="match status" value="2"/>
</dbReference>
<keyword evidence="8" id="KW-0393">Immunoglobulin domain</keyword>
<comment type="caution">
    <text evidence="10">The sequence shown here is derived from an EMBL/GenBank/DDBJ whole genome shotgun (WGS) entry which is preliminary data.</text>
</comment>
<keyword evidence="4" id="KW-0677">Repeat</keyword>
<evidence type="ECO:0000256" key="8">
    <source>
        <dbReference type="ARBA" id="ARBA00023319"/>
    </source>
</evidence>
<dbReference type="InterPro" id="IPR003598">
    <property type="entry name" value="Ig_sub2"/>
</dbReference>
<dbReference type="PANTHER" id="PTHR12231">
    <property type="entry name" value="CTX-RELATED TYPE I TRANSMEMBRANE PROTEIN"/>
    <property type="match status" value="1"/>
</dbReference>
<evidence type="ECO:0000256" key="5">
    <source>
        <dbReference type="ARBA" id="ARBA00023136"/>
    </source>
</evidence>
<dbReference type="InterPro" id="IPR036179">
    <property type="entry name" value="Ig-like_dom_sf"/>
</dbReference>
<dbReference type="Pfam" id="PF13927">
    <property type="entry name" value="Ig_3"/>
    <property type="match status" value="2"/>
</dbReference>
<keyword evidence="3" id="KW-0732">Signal</keyword>
<feature type="domain" description="Ig-like" evidence="9">
    <location>
        <begin position="106"/>
        <end position="198"/>
    </location>
</feature>
<evidence type="ECO:0000256" key="2">
    <source>
        <dbReference type="ARBA" id="ARBA00022475"/>
    </source>
</evidence>
<dbReference type="GO" id="GO:0005886">
    <property type="term" value="C:plasma membrane"/>
    <property type="evidence" value="ECO:0007669"/>
    <property type="project" value="UniProtKB-SubCell"/>
</dbReference>
<accession>A0ABD2AMG4</accession>
<sequence>MYVKNNYSYFDVILLCTVPPDILDDETSTDMVVREGSDVTLRCSATGSPAPNITWRREDGQQILLGNGEKVMNVEGAHFNITKVNRLHMGSYLCIATNGVPPSVIPPMIWVPNQLVGAQEGQLMTLECLSEAYPKSINYWTRENDEIVPQGGKYEPILLDNNYKVHMKLTIHSVNTSDYGSYKCVSRNSLGDTDGSISVYGKLRQNSGNNILEGNQDMLKERDLKLRSRKKNGDGTDDYEDSSSTTRKSSVLLLVVTIILTLCLNHRLPFRTLYPA</sequence>
<evidence type="ECO:0000313" key="11">
    <source>
        <dbReference type="Proteomes" id="UP001607303"/>
    </source>
</evidence>
<proteinExistence type="predicted"/>
<keyword evidence="2" id="KW-1003">Cell membrane</keyword>
<dbReference type="SMART" id="SM00408">
    <property type="entry name" value="IGc2"/>
    <property type="match status" value="2"/>
</dbReference>
<dbReference type="SMART" id="SM00409">
    <property type="entry name" value="IG"/>
    <property type="match status" value="2"/>
</dbReference>
<reference evidence="10 11" key="1">
    <citation type="journal article" date="2024" name="Ann. Entomol. Soc. Am.">
        <title>Genomic analyses of the southern and eastern yellowjacket wasps (Hymenoptera: Vespidae) reveal evolutionary signatures of social life.</title>
        <authorList>
            <person name="Catto M.A."/>
            <person name="Caine P.B."/>
            <person name="Orr S.E."/>
            <person name="Hunt B.G."/>
            <person name="Goodisman M.A.D."/>
        </authorList>
    </citation>
    <scope>NUCLEOTIDE SEQUENCE [LARGE SCALE GENOMIC DNA]</scope>
    <source>
        <strain evidence="10">232</strain>
        <tissue evidence="10">Head and thorax</tissue>
    </source>
</reference>
<keyword evidence="5" id="KW-0472">Membrane</keyword>
<dbReference type="Proteomes" id="UP001607303">
    <property type="component" value="Unassembled WGS sequence"/>
</dbReference>
<keyword evidence="7" id="KW-0325">Glycoprotein</keyword>
<dbReference type="InterPro" id="IPR007110">
    <property type="entry name" value="Ig-like_dom"/>
</dbReference>
<dbReference type="FunFam" id="2.60.40.10:FF:000328">
    <property type="entry name" value="CLUMA_CG000981, isoform A"/>
    <property type="match status" value="1"/>
</dbReference>
<dbReference type="SUPFAM" id="SSF48726">
    <property type="entry name" value="Immunoglobulin"/>
    <property type="match status" value="2"/>
</dbReference>
<gene>
    <name evidence="10" type="ORF">V1477_020637</name>
</gene>